<reference evidence="1 2" key="1">
    <citation type="journal article" date="2019" name="Commun. Biol.">
        <title>The bagworm genome reveals a unique fibroin gene that provides high tensile strength.</title>
        <authorList>
            <person name="Kono N."/>
            <person name="Nakamura H."/>
            <person name="Ohtoshi R."/>
            <person name="Tomita M."/>
            <person name="Numata K."/>
            <person name="Arakawa K."/>
        </authorList>
    </citation>
    <scope>NUCLEOTIDE SEQUENCE [LARGE SCALE GENOMIC DNA]</scope>
</reference>
<evidence type="ECO:0000313" key="1">
    <source>
        <dbReference type="EMBL" id="GBP64835.1"/>
    </source>
</evidence>
<evidence type="ECO:0008006" key="3">
    <source>
        <dbReference type="Google" id="ProtNLM"/>
    </source>
</evidence>
<organism evidence="1 2">
    <name type="scientific">Eumeta variegata</name>
    <name type="common">Bagworm moth</name>
    <name type="synonym">Eumeta japonica</name>
    <dbReference type="NCBI Taxonomy" id="151549"/>
    <lineage>
        <taxon>Eukaryota</taxon>
        <taxon>Metazoa</taxon>
        <taxon>Ecdysozoa</taxon>
        <taxon>Arthropoda</taxon>
        <taxon>Hexapoda</taxon>
        <taxon>Insecta</taxon>
        <taxon>Pterygota</taxon>
        <taxon>Neoptera</taxon>
        <taxon>Endopterygota</taxon>
        <taxon>Lepidoptera</taxon>
        <taxon>Glossata</taxon>
        <taxon>Ditrysia</taxon>
        <taxon>Tineoidea</taxon>
        <taxon>Psychidae</taxon>
        <taxon>Oiketicinae</taxon>
        <taxon>Eumeta</taxon>
    </lineage>
</organism>
<protein>
    <recommendedName>
        <fullName evidence="3">Fatty acid synthase</fullName>
    </recommendedName>
</protein>
<dbReference type="Proteomes" id="UP000299102">
    <property type="component" value="Unassembled WGS sequence"/>
</dbReference>
<proteinExistence type="predicted"/>
<sequence>MSLLVTRYTEPYVGIIGQLLPASQLITATAPSLFLDDSQEVEVALRFSGQLGTNLALMKPRSVARYRGREINMVELPSWPAVAVLHQHSKKMPPLPNERATAEVQASAAAGTIQPDDVVISGMSGTYANCHNVSELFEKLYAKVDIDVISY</sequence>
<keyword evidence="2" id="KW-1185">Reference proteome</keyword>
<dbReference type="EMBL" id="BGZK01000911">
    <property type="protein sequence ID" value="GBP64835.1"/>
    <property type="molecule type" value="Genomic_DNA"/>
</dbReference>
<name>A0A4C1XRK2_EUMVA</name>
<dbReference type="AlphaFoldDB" id="A0A4C1XRK2"/>
<evidence type="ECO:0000313" key="2">
    <source>
        <dbReference type="Proteomes" id="UP000299102"/>
    </source>
</evidence>
<comment type="caution">
    <text evidence="1">The sequence shown here is derived from an EMBL/GenBank/DDBJ whole genome shotgun (WGS) entry which is preliminary data.</text>
</comment>
<gene>
    <name evidence="1" type="ORF">EVAR_89914_1</name>
</gene>
<accession>A0A4C1XRK2</accession>
<dbReference type="OrthoDB" id="329835at2759"/>